<evidence type="ECO:0000256" key="3">
    <source>
        <dbReference type="ARBA" id="ARBA00023014"/>
    </source>
</evidence>
<name>A0A066WF54_TILAU</name>
<feature type="domain" description="Iron hydrogenase large subunit C-terminal" evidence="5">
    <location>
        <begin position="510"/>
        <end position="636"/>
    </location>
</feature>
<gene>
    <name evidence="6" type="ORF">K437DRAFT_254013</name>
</gene>
<organism evidence="6 7">
    <name type="scientific">Tilletiaria anomala (strain ATCC 24038 / CBS 436.72 / UBC 951)</name>
    <dbReference type="NCBI Taxonomy" id="1037660"/>
    <lineage>
        <taxon>Eukaryota</taxon>
        <taxon>Fungi</taxon>
        <taxon>Dikarya</taxon>
        <taxon>Basidiomycota</taxon>
        <taxon>Ustilaginomycotina</taxon>
        <taxon>Exobasidiomycetes</taxon>
        <taxon>Georgefischeriales</taxon>
        <taxon>Tilletiariaceae</taxon>
        <taxon>Tilletiaria</taxon>
    </lineage>
</organism>
<keyword evidence="7" id="KW-1185">Reference proteome</keyword>
<feature type="region of interest" description="Disordered" evidence="4">
    <location>
        <begin position="643"/>
        <end position="674"/>
    </location>
</feature>
<dbReference type="STRING" id="1037660.A0A066WF54"/>
<dbReference type="InterPro" id="IPR004108">
    <property type="entry name" value="Fe_hydrogenase_lsu_C"/>
</dbReference>
<dbReference type="OrthoDB" id="10253113at2759"/>
<evidence type="ECO:0000259" key="5">
    <source>
        <dbReference type="Pfam" id="PF02906"/>
    </source>
</evidence>
<comment type="similarity">
    <text evidence="1">Belongs to the NARF family.</text>
</comment>
<dbReference type="InterPro" id="IPR009016">
    <property type="entry name" value="Fe_hydrogenase"/>
</dbReference>
<dbReference type="GeneID" id="25263739"/>
<proteinExistence type="inferred from homology"/>
<evidence type="ECO:0000313" key="7">
    <source>
        <dbReference type="Proteomes" id="UP000027361"/>
    </source>
</evidence>
<dbReference type="InParanoid" id="A0A066WF54"/>
<sequence length="800" mass="85943">MVFSGALTLTDLNDYLGPSQACIKPVEINSLPIQLASDNGDAETTAGASGRAATEISIDHDGSYYEGQPLPEFAGAASSLTAQPRARTKLEAAQISLNDCLACSGCVTSAESVLITMQSHEEMRRAVVEQLGLEQQAEIVSKSSGAMAAAAEGVEGRTLRVASISPQSLSSLAAKLQYTLHSTVPLYLILLRIRHFLAQRFGFHHIYDTTFARHVALREHTAEFIERRREERRRRQRKGLDHGGIGEDDFVPQKLGSRLSSVGNVVEPHKGLPMLASACPGWICYAEKTHGELLPFISTTKSPQQVAGILAKRYLLPLSNRTAAKEAPFQRVYHVTVMPCYDKKLEASRQDFVDEVTGWKEVDCVLTTGELEKLMEEEGFDLSQVLEEEEDMLQQELAIGANAGIKTELVNTLRTNGGHVKYGLLQNGHSAVQSESDATDSSALALPSGIEHDGSSSGSYLFCLIQAVALEWLQEHRLHRAGAVPQLFISTIRSADYIEFILRAPSTSIENDAQQEAGEILFKGAYCYGFRNLQNLVRKLHKQTGTRSARGAAAKSINGVGVSAISLGGSGSADKGGVGMRARIAAHGRAGAGMVRRGARGSAPGSGTASPLESDGERGYDYIEVMACPSGCVNGGGQLRPPLGDTTNAHANGSGNGTLNGLDASATGQADPEGYVEGGWANTSNGTESFDELRMQGWQGTSKEWVANVENAYWSSFSSLDHSDKAKASTGIAPKARAQIAFDNIIAESGTVVPTMHLDDIADKVVQEIQETSLIPREKLLRTQYRALPTEETNGLAVQW</sequence>
<comment type="caution">
    <text evidence="6">The sequence shown here is derived from an EMBL/GenBank/DDBJ whole genome shotgun (WGS) entry which is preliminary data.</text>
</comment>
<dbReference type="SUPFAM" id="SSF53920">
    <property type="entry name" value="Fe-only hydrogenase"/>
    <property type="match status" value="1"/>
</dbReference>
<dbReference type="EMBL" id="JMSN01000008">
    <property type="protein sequence ID" value="KDN52612.1"/>
    <property type="molecule type" value="Genomic_DNA"/>
</dbReference>
<feature type="domain" description="Iron hydrogenase large subunit C-terminal" evidence="5">
    <location>
        <begin position="267"/>
        <end position="402"/>
    </location>
</feature>
<evidence type="ECO:0000256" key="2">
    <source>
        <dbReference type="ARBA" id="ARBA00022485"/>
    </source>
</evidence>
<dbReference type="InterPro" id="IPR050340">
    <property type="entry name" value="Cytosolic_Fe-S_CAF"/>
</dbReference>
<feature type="compositionally biased region" description="Low complexity" evidence="4">
    <location>
        <begin position="591"/>
        <end position="611"/>
    </location>
</feature>
<dbReference type="FunCoup" id="A0A066WF54">
    <property type="interactions" value="58"/>
</dbReference>
<dbReference type="Gene3D" id="3.40.950.10">
    <property type="entry name" value="Fe-only Hydrogenase (Larger Subunit), Chain L, domain 3"/>
    <property type="match status" value="1"/>
</dbReference>
<dbReference type="GO" id="GO:0051539">
    <property type="term" value="F:4 iron, 4 sulfur cluster binding"/>
    <property type="evidence" value="ECO:0007669"/>
    <property type="project" value="UniProtKB-KW"/>
</dbReference>
<evidence type="ECO:0000256" key="1">
    <source>
        <dbReference type="ARBA" id="ARBA00006596"/>
    </source>
</evidence>
<keyword evidence="3" id="KW-0411">Iron-sulfur</keyword>
<dbReference type="PANTHER" id="PTHR11615">
    <property type="entry name" value="NITRATE, FORMATE, IRON DEHYDROGENASE"/>
    <property type="match status" value="1"/>
</dbReference>
<dbReference type="Proteomes" id="UP000027361">
    <property type="component" value="Unassembled WGS sequence"/>
</dbReference>
<dbReference type="HOGENOM" id="CLU_018240_0_2_1"/>
<dbReference type="AlphaFoldDB" id="A0A066WF54"/>
<keyword evidence="2" id="KW-0004">4Fe-4S</keyword>
<protein>
    <submittedName>
        <fullName evidence="6">Iron hydrogenase</fullName>
    </submittedName>
</protein>
<accession>A0A066WF54</accession>
<reference evidence="6 7" key="1">
    <citation type="submission" date="2014-05" db="EMBL/GenBank/DDBJ databases">
        <title>Draft genome sequence of a rare smut relative, Tilletiaria anomala UBC 951.</title>
        <authorList>
            <consortium name="DOE Joint Genome Institute"/>
            <person name="Toome M."/>
            <person name="Kuo A."/>
            <person name="Henrissat B."/>
            <person name="Lipzen A."/>
            <person name="Tritt A."/>
            <person name="Yoshinaga Y."/>
            <person name="Zane M."/>
            <person name="Barry K."/>
            <person name="Grigoriev I.V."/>
            <person name="Spatafora J.W."/>
            <person name="Aimea M.C."/>
        </authorList>
    </citation>
    <scope>NUCLEOTIDE SEQUENCE [LARGE SCALE GENOMIC DNA]</scope>
    <source>
        <strain evidence="6 7">UBC 951</strain>
    </source>
</reference>
<feature type="region of interest" description="Disordered" evidence="4">
    <location>
        <begin position="591"/>
        <end position="615"/>
    </location>
</feature>
<dbReference type="Gene3D" id="3.40.50.1780">
    <property type="match status" value="1"/>
</dbReference>
<dbReference type="RefSeq" id="XP_013245451.1">
    <property type="nucleotide sequence ID" value="XM_013389997.1"/>
</dbReference>
<evidence type="ECO:0000313" key="6">
    <source>
        <dbReference type="EMBL" id="KDN52612.1"/>
    </source>
</evidence>
<dbReference type="OMA" id="AVWLDWI"/>
<dbReference type="Pfam" id="PF02906">
    <property type="entry name" value="Fe_hyd_lg_C"/>
    <property type="match status" value="2"/>
</dbReference>
<keyword evidence="2" id="KW-0408">Iron</keyword>
<keyword evidence="2" id="KW-0479">Metal-binding</keyword>
<evidence type="ECO:0000256" key="4">
    <source>
        <dbReference type="SAM" id="MobiDB-lite"/>
    </source>
</evidence>
<feature type="compositionally biased region" description="Polar residues" evidence="4">
    <location>
        <begin position="645"/>
        <end position="659"/>
    </location>
</feature>